<organism evidence="7 8">
    <name type="scientific">Chitinophaga caseinilytica</name>
    <dbReference type="NCBI Taxonomy" id="2267521"/>
    <lineage>
        <taxon>Bacteria</taxon>
        <taxon>Pseudomonadati</taxon>
        <taxon>Bacteroidota</taxon>
        <taxon>Chitinophagia</taxon>
        <taxon>Chitinophagales</taxon>
        <taxon>Chitinophagaceae</taxon>
        <taxon>Chitinophaga</taxon>
    </lineage>
</organism>
<dbReference type="PANTHER" id="PTHR12815">
    <property type="entry name" value="SORTING AND ASSEMBLY MACHINERY SAMM50 PROTEIN FAMILY MEMBER"/>
    <property type="match status" value="1"/>
</dbReference>
<dbReference type="EMBL" id="CP150096">
    <property type="protein sequence ID" value="WZN46354.1"/>
    <property type="molecule type" value="Genomic_DNA"/>
</dbReference>
<gene>
    <name evidence="7" type="ORF">WJU22_26040</name>
</gene>
<feature type="domain" description="Bacterial surface antigen (D15)" evidence="6">
    <location>
        <begin position="607"/>
        <end position="774"/>
    </location>
</feature>
<dbReference type="PROSITE" id="PS51257">
    <property type="entry name" value="PROKAR_LIPOPROTEIN"/>
    <property type="match status" value="1"/>
</dbReference>
<reference evidence="7 8" key="1">
    <citation type="submission" date="2024-03" db="EMBL/GenBank/DDBJ databases">
        <title>Chitinophaga caseinilytica sp. nov., a casein hydrolysing bacterium isolated from forest soil.</title>
        <authorList>
            <person name="Lee D.S."/>
            <person name="Han D.M."/>
            <person name="Baek J.H."/>
            <person name="Choi D.G."/>
            <person name="Jeon J.H."/>
            <person name="Jeon C.O."/>
        </authorList>
    </citation>
    <scope>NUCLEOTIDE SEQUENCE [LARGE SCALE GENOMIC DNA]</scope>
    <source>
        <strain evidence="7 8">KACC 19118</strain>
    </source>
</reference>
<comment type="subcellular location">
    <subcellularLocation>
        <location evidence="1">Membrane</location>
    </subcellularLocation>
</comment>
<dbReference type="Gene3D" id="2.40.160.50">
    <property type="entry name" value="membrane protein fhac: a member of the omp85/tpsb transporter family"/>
    <property type="match status" value="1"/>
</dbReference>
<protein>
    <submittedName>
        <fullName evidence="7">BamA/TamA family outer membrane protein</fullName>
    </submittedName>
</protein>
<keyword evidence="2" id="KW-0812">Transmembrane</keyword>
<evidence type="ECO:0000256" key="2">
    <source>
        <dbReference type="ARBA" id="ARBA00022692"/>
    </source>
</evidence>
<evidence type="ECO:0000256" key="4">
    <source>
        <dbReference type="ARBA" id="ARBA00023136"/>
    </source>
</evidence>
<keyword evidence="5" id="KW-0998">Cell outer membrane</keyword>
<dbReference type="InterPro" id="IPR039910">
    <property type="entry name" value="D15-like"/>
</dbReference>
<dbReference type="Gene3D" id="3.10.20.310">
    <property type="entry name" value="membrane protein fhac"/>
    <property type="match status" value="1"/>
</dbReference>
<evidence type="ECO:0000256" key="3">
    <source>
        <dbReference type="ARBA" id="ARBA00022729"/>
    </source>
</evidence>
<dbReference type="PANTHER" id="PTHR12815:SF47">
    <property type="entry name" value="TRANSLOCATION AND ASSEMBLY MODULE SUBUNIT TAMA"/>
    <property type="match status" value="1"/>
</dbReference>
<evidence type="ECO:0000313" key="7">
    <source>
        <dbReference type="EMBL" id="WZN46354.1"/>
    </source>
</evidence>
<keyword evidence="8" id="KW-1185">Reference proteome</keyword>
<evidence type="ECO:0000256" key="5">
    <source>
        <dbReference type="ARBA" id="ARBA00023237"/>
    </source>
</evidence>
<evidence type="ECO:0000256" key="1">
    <source>
        <dbReference type="ARBA" id="ARBA00004370"/>
    </source>
</evidence>
<dbReference type="Pfam" id="PF01103">
    <property type="entry name" value="Omp85"/>
    <property type="match status" value="1"/>
</dbReference>
<keyword evidence="4" id="KW-0472">Membrane</keyword>
<dbReference type="Proteomes" id="UP001449657">
    <property type="component" value="Chromosome"/>
</dbReference>
<dbReference type="InterPro" id="IPR000184">
    <property type="entry name" value="Bac_surfAg_D15"/>
</dbReference>
<keyword evidence="3" id="KW-0732">Signal</keyword>
<accession>A0ABZ2Z765</accession>
<evidence type="ECO:0000313" key="8">
    <source>
        <dbReference type="Proteomes" id="UP001449657"/>
    </source>
</evidence>
<dbReference type="RefSeq" id="WP_341841079.1">
    <property type="nucleotide sequence ID" value="NZ_CP149792.1"/>
</dbReference>
<proteinExistence type="predicted"/>
<name>A0ABZ2Z765_9BACT</name>
<sequence>MKKPTYPSPFGQPLQRALWLTVCLFLAACSNTRYLQENQSLLVGTKVEINGALSSNEKTDLKNDLSSRSLMLQQPNRKFLGSRIKVWLYNQKNYEKKSNWLWNLMLSERNLEAPVIYDSVKTKESMDRMVAYLNNQGYFYATVQSRQSDHGQKAAVTYQVNTGKNFIVRKIIYDIPDTAIAQVVKEGEKLSLLKTDVPYKASNLSSERERLTRLIRDAGYYKFNRDLVVFTVDTLNKSLFVDPLNPFEVMPGVLRADQKPTLDVEVAILPPEDSASDQTKLFYLNKIFVYPDMTLQESTEDSTFHTTTTRNLTIKYHQNIVRPRVLTRAIQLRPGERYSTSNYSNTISRLYDLNLWQFVSLQYKDVKDTVQKLDAYIQLSPRKKQEMSTNFDVTTSNDYAVGSAVSVGYRHFNLNRAANELHITVKGGLELRNQSRAGLSLQSQEYGINADYVLPRFMLPFRVRQNYRSTAKTRISAGYNNLRRIDRFNIRTVTGALGYEWNESIYKRWSVKPFNLNYVGVTLVQGFKDTVVSKNPYLQRSFEPAFIGGEAAAFIFSNDDIFHKRQNTYFRAAIEESGAWLEGVNSLLNVLTNKRDDLESAANVNISRFVRLDLDYRHYWNYNRSSVATRAYLGLGLPYGQSDVLPYVRQFTSGGPNSIRAWRLRTLGPGSFRSDTLAQSAIFPDQTGDMRFEGNVEYRFNILRLFGGSMMLKGATFLDFGNIWMLKEDTSRPGAAFKIKNLYNDLAIGTGAGARLDFSYFVIRLDWGIPLKKPYPAEGGKKWFISEWALGDGRWRRDNVIWNVAIGYPF</sequence>
<evidence type="ECO:0000259" key="6">
    <source>
        <dbReference type="Pfam" id="PF01103"/>
    </source>
</evidence>